<keyword evidence="2" id="KW-1185">Reference proteome</keyword>
<evidence type="ECO:0000313" key="2">
    <source>
        <dbReference type="Proteomes" id="UP001156706"/>
    </source>
</evidence>
<name>A0ABQ5YBH7_9NEIS</name>
<dbReference type="EMBL" id="BSOG01000001">
    <property type="protein sequence ID" value="GLR11373.1"/>
    <property type="molecule type" value="Genomic_DNA"/>
</dbReference>
<organism evidence="1 2">
    <name type="scientific">Chitinimonas prasina</name>
    <dbReference type="NCBI Taxonomy" id="1434937"/>
    <lineage>
        <taxon>Bacteria</taxon>
        <taxon>Pseudomonadati</taxon>
        <taxon>Pseudomonadota</taxon>
        <taxon>Betaproteobacteria</taxon>
        <taxon>Neisseriales</taxon>
        <taxon>Chitinibacteraceae</taxon>
        <taxon>Chitinimonas</taxon>
    </lineage>
</organism>
<dbReference type="Proteomes" id="UP001156706">
    <property type="component" value="Unassembled WGS sequence"/>
</dbReference>
<comment type="caution">
    <text evidence="1">The sequence shown here is derived from an EMBL/GenBank/DDBJ whole genome shotgun (WGS) entry which is preliminary data.</text>
</comment>
<dbReference type="RefSeq" id="WP_284194536.1">
    <property type="nucleotide sequence ID" value="NZ_BSOG01000001.1"/>
</dbReference>
<accession>A0ABQ5YBH7</accession>
<sequence length="73" mass="7945">MTELTMLSWKHGLQTVSLIKAVKQYSTGSLVKAKGEIERLLAGEAVVLSFASEALRNEFQAKAESYGVVFLLG</sequence>
<proteinExistence type="predicted"/>
<protein>
    <submittedName>
        <fullName evidence="1">Uncharacterized protein</fullName>
    </submittedName>
</protein>
<reference evidence="2" key="1">
    <citation type="journal article" date="2019" name="Int. J. Syst. Evol. Microbiol.">
        <title>The Global Catalogue of Microorganisms (GCM) 10K type strain sequencing project: providing services to taxonomists for standard genome sequencing and annotation.</title>
        <authorList>
            <consortium name="The Broad Institute Genomics Platform"/>
            <consortium name="The Broad Institute Genome Sequencing Center for Infectious Disease"/>
            <person name="Wu L."/>
            <person name="Ma J."/>
        </authorList>
    </citation>
    <scope>NUCLEOTIDE SEQUENCE [LARGE SCALE GENOMIC DNA]</scope>
    <source>
        <strain evidence="2">NBRC 110044</strain>
    </source>
</reference>
<gene>
    <name evidence="1" type="ORF">GCM10007907_01630</name>
</gene>
<evidence type="ECO:0000313" key="1">
    <source>
        <dbReference type="EMBL" id="GLR11373.1"/>
    </source>
</evidence>